<dbReference type="EMBL" id="JAQQLI010000004">
    <property type="protein sequence ID" value="MDC7784878.1"/>
    <property type="molecule type" value="Genomic_DNA"/>
</dbReference>
<reference evidence="2" key="2">
    <citation type="submission" date="2023-02" db="EMBL/GenBank/DDBJ databases">
        <authorList>
            <person name="Rayyan A."/>
            <person name="Meyer T."/>
            <person name="Kyndt J.A."/>
        </authorList>
    </citation>
    <scope>NUCLEOTIDE SEQUENCE</scope>
    <source>
        <strain evidence="2">DSM 9987</strain>
    </source>
</reference>
<keyword evidence="3" id="KW-1185">Reference proteome</keyword>
<organism evidence="2 3">
    <name type="scientific">Rhodoplanes tepidamans</name>
    <name type="common">Rhodoplanes cryptolactis</name>
    <dbReference type="NCBI Taxonomy" id="200616"/>
    <lineage>
        <taxon>Bacteria</taxon>
        <taxon>Pseudomonadati</taxon>
        <taxon>Pseudomonadota</taxon>
        <taxon>Alphaproteobacteria</taxon>
        <taxon>Hyphomicrobiales</taxon>
        <taxon>Nitrobacteraceae</taxon>
        <taxon>Rhodoplanes</taxon>
    </lineage>
</organism>
<evidence type="ECO:0000313" key="3">
    <source>
        <dbReference type="Proteomes" id="UP001165652"/>
    </source>
</evidence>
<evidence type="ECO:0000256" key="1">
    <source>
        <dbReference type="SAM" id="SignalP"/>
    </source>
</evidence>
<dbReference type="Pfam" id="PF12071">
    <property type="entry name" value="DUF3551"/>
    <property type="match status" value="1"/>
</dbReference>
<dbReference type="InterPro" id="IPR021937">
    <property type="entry name" value="DUF3551"/>
</dbReference>
<keyword evidence="1" id="KW-0732">Signal</keyword>
<reference evidence="2" key="1">
    <citation type="journal article" date="2023" name="Microbiol Resour">
        <title>Genome Sequences of Rhodoplanes serenus and Two Thermotolerant Strains, Rhodoplanes tepidamans and 'Rhodoplanes cryptolactis,' Further Refine the Genus.</title>
        <authorList>
            <person name="Rayyan A.A."/>
            <person name="Kyndt J.A."/>
        </authorList>
    </citation>
    <scope>NUCLEOTIDE SEQUENCE</scope>
    <source>
        <strain evidence="2">DSM 9987</strain>
    </source>
</reference>
<accession>A0ABT5J5T7</accession>
<sequence>MRALTIAVGLAAAALAAGAGPARAQVPSKVGPIYPWCAQYGGAFGGGTNCYFAELWQCRQAIVGTGGWCYENPFAWSVPPAAPPPRRKARRPAR</sequence>
<proteinExistence type="predicted"/>
<feature type="signal peptide" evidence="1">
    <location>
        <begin position="1"/>
        <end position="24"/>
    </location>
</feature>
<name>A0ABT5J5T7_RHOTP</name>
<dbReference type="RefSeq" id="WP_272775726.1">
    <property type="nucleotide sequence ID" value="NZ_JAQQLI010000004.1"/>
</dbReference>
<feature type="chain" id="PRO_5045722100" evidence="1">
    <location>
        <begin position="25"/>
        <end position="94"/>
    </location>
</feature>
<gene>
    <name evidence="2" type="ORF">PQJ73_04215</name>
</gene>
<protein>
    <submittedName>
        <fullName evidence="2">DUF3551 domain-containing protein</fullName>
    </submittedName>
</protein>
<dbReference type="Proteomes" id="UP001165652">
    <property type="component" value="Unassembled WGS sequence"/>
</dbReference>
<comment type="caution">
    <text evidence="2">The sequence shown here is derived from an EMBL/GenBank/DDBJ whole genome shotgun (WGS) entry which is preliminary data.</text>
</comment>
<evidence type="ECO:0000313" key="2">
    <source>
        <dbReference type="EMBL" id="MDC7784878.1"/>
    </source>
</evidence>